<dbReference type="Proteomes" id="UP000604825">
    <property type="component" value="Unassembled WGS sequence"/>
</dbReference>
<dbReference type="SMART" id="SM00369">
    <property type="entry name" value="LRR_TYP"/>
    <property type="match status" value="2"/>
</dbReference>
<dbReference type="SUPFAM" id="SSF52058">
    <property type="entry name" value="L domain-like"/>
    <property type="match status" value="1"/>
</dbReference>
<proteinExistence type="inferred from homology"/>
<dbReference type="SUPFAM" id="SSF52540">
    <property type="entry name" value="P-loop containing nucleoside triphosphate hydrolases"/>
    <property type="match status" value="1"/>
</dbReference>
<dbReference type="Pfam" id="PF23598">
    <property type="entry name" value="LRR_14"/>
    <property type="match status" value="1"/>
</dbReference>
<evidence type="ECO:0000256" key="4">
    <source>
        <dbReference type="ARBA" id="ARBA00022741"/>
    </source>
</evidence>
<dbReference type="EMBL" id="CAJGYO010000010">
    <property type="protein sequence ID" value="CAD6257366.1"/>
    <property type="molecule type" value="Genomic_DNA"/>
</dbReference>
<dbReference type="Gene3D" id="3.80.10.10">
    <property type="entry name" value="Ribonuclease Inhibitor"/>
    <property type="match status" value="1"/>
</dbReference>
<dbReference type="InterPro" id="IPR032675">
    <property type="entry name" value="LRR_dom_sf"/>
</dbReference>
<evidence type="ECO:0000259" key="8">
    <source>
        <dbReference type="Pfam" id="PF18052"/>
    </source>
</evidence>
<dbReference type="InterPro" id="IPR044974">
    <property type="entry name" value="Disease_R_plants"/>
</dbReference>
<evidence type="ECO:0000256" key="6">
    <source>
        <dbReference type="ARBA" id="ARBA00023054"/>
    </source>
</evidence>
<dbReference type="InterPro" id="IPR036388">
    <property type="entry name" value="WH-like_DNA-bd_sf"/>
</dbReference>
<dbReference type="PANTHER" id="PTHR23155:SF1166">
    <property type="entry name" value="NB-ARC DOMAIN CONTAINING PROTEIN, EXPRESSED"/>
    <property type="match status" value="1"/>
</dbReference>
<evidence type="ECO:0000313" key="11">
    <source>
        <dbReference type="EMBL" id="CAD6257366.1"/>
    </source>
</evidence>
<reference evidence="11" key="1">
    <citation type="submission" date="2020-10" db="EMBL/GenBank/DDBJ databases">
        <authorList>
            <person name="Han B."/>
            <person name="Lu T."/>
            <person name="Zhao Q."/>
            <person name="Huang X."/>
            <person name="Zhao Y."/>
        </authorList>
    </citation>
    <scope>NUCLEOTIDE SEQUENCE</scope>
</reference>
<keyword evidence="6" id="KW-0175">Coiled coil</keyword>
<evidence type="ECO:0000313" key="12">
    <source>
        <dbReference type="Proteomes" id="UP000604825"/>
    </source>
</evidence>
<dbReference type="Pfam" id="PF00931">
    <property type="entry name" value="NB-ARC"/>
    <property type="match status" value="1"/>
</dbReference>
<dbReference type="FunFam" id="1.10.10.10:FF:000322">
    <property type="entry name" value="Probable disease resistance protein At1g63360"/>
    <property type="match status" value="1"/>
</dbReference>
<accession>A0A811Q9M4</accession>
<name>A0A811Q9M4_9POAL</name>
<keyword evidence="5" id="KW-0611">Plant defense</keyword>
<comment type="caution">
    <text evidence="11">The sequence shown here is derived from an EMBL/GenBank/DDBJ whole genome shotgun (WGS) entry which is preliminary data.</text>
</comment>
<dbReference type="Gene3D" id="1.10.10.10">
    <property type="entry name" value="Winged helix-like DNA-binding domain superfamily/Winged helix DNA-binding domain"/>
    <property type="match status" value="1"/>
</dbReference>
<dbReference type="Pfam" id="PF18052">
    <property type="entry name" value="Rx_N"/>
    <property type="match status" value="1"/>
</dbReference>
<sequence length="777" mass="87578">MAEAALLALSKIGSYLGGEAATFIATKFSNLIELPNTVRRIRREHLMMNIFIRKTGASCLSDELLKAWITEVRILAYCVEDIMDNFSYHSLQFKQDPKGKKLANGLSYGLVFSGIADDLAQIEKEIEHVSKLKNLWLNSVHEHLPTQVSSPEQQFPQYSLPQLVKDENLVGLKEEREQLKEWLIPNAPVNMKNMPALKVVSLLDIFEIHAWLTVSQTYRSVDALLKELLKIVSASEHTTTAHVNSVNQKEVTVPVDIDVGHKKQLKPDDIDKMSILDLKNCGKESRIVITTRKQDVAALATPGYQLNLNPLDIKDALQLFCTKAFPSKTHFDWISELLECANDMMKTSEGLPLEKCPLELIELANHIVRKCEDFSVAKCPSELQDLATYTINKFKGLSLSACPLELQNLATLIVKQCEDLPLVKCPSELQEIAIDIVKKCRGLLLAIVSVGSRLSSRKQIVPVWRQMCNELVSWKKMTSLFPEDYHFSKDDLVRLWVAEGFVEKKGDSTPEEVAEGYLTKLIHRNMLQLVENDELGRASTCKMHDILRELALCISKAEMFGTVNDFGAMVQMGTDVRRISSYGWKKMKKNKSKMKFPYLRTLMASDTIVDYVPSILSESKYLTVLELQNSDFQELPTSIGNLFNLKYIGLRNTRITSLPDSIKNLCNLQTLDVKSNSIKALPPGIVKLTKLRHLLADKFADKNQSEFRYFVGVEAPEGLSNLEDLQTLETVQASMELPEQLDKLLQLRSLWIDNITSAHCAGLFATSTSFQFASICS</sequence>
<keyword evidence="4" id="KW-0547">Nucleotide-binding</keyword>
<keyword evidence="12" id="KW-1185">Reference proteome</keyword>
<evidence type="ECO:0000259" key="9">
    <source>
        <dbReference type="Pfam" id="PF23559"/>
    </source>
</evidence>
<evidence type="ECO:0000256" key="1">
    <source>
        <dbReference type="ARBA" id="ARBA00008894"/>
    </source>
</evidence>
<feature type="domain" description="Disease resistance R13L4/SHOC-2-like LRR" evidence="10">
    <location>
        <begin position="599"/>
        <end position="753"/>
    </location>
</feature>
<evidence type="ECO:0000259" key="10">
    <source>
        <dbReference type="Pfam" id="PF23598"/>
    </source>
</evidence>
<feature type="domain" description="Disease resistance N-terminal" evidence="8">
    <location>
        <begin position="9"/>
        <end position="98"/>
    </location>
</feature>
<dbReference type="GO" id="GO:0042742">
    <property type="term" value="P:defense response to bacterium"/>
    <property type="evidence" value="ECO:0007669"/>
    <property type="project" value="UniProtKB-ARBA"/>
</dbReference>
<dbReference type="Gene3D" id="3.40.50.300">
    <property type="entry name" value="P-loop containing nucleotide triphosphate hydrolases"/>
    <property type="match status" value="1"/>
</dbReference>
<comment type="similarity">
    <text evidence="1">Belongs to the disease resistance NB-LRR family.</text>
</comment>
<dbReference type="OrthoDB" id="1394818at2759"/>
<dbReference type="GO" id="GO:0009626">
    <property type="term" value="P:plant-type hypersensitive response"/>
    <property type="evidence" value="ECO:0007669"/>
    <property type="project" value="UniProtKB-ARBA"/>
</dbReference>
<dbReference type="AlphaFoldDB" id="A0A811Q9M4"/>
<dbReference type="InterPro" id="IPR003591">
    <property type="entry name" value="Leu-rich_rpt_typical-subtyp"/>
</dbReference>
<gene>
    <name evidence="11" type="ORF">NCGR_LOCUS40851</name>
</gene>
<feature type="domain" description="NB-ARC" evidence="7">
    <location>
        <begin position="205"/>
        <end position="328"/>
    </location>
</feature>
<protein>
    <submittedName>
        <fullName evidence="11">Uncharacterized protein</fullName>
    </submittedName>
</protein>
<organism evidence="11 12">
    <name type="scientific">Miscanthus lutarioriparius</name>
    <dbReference type="NCBI Taxonomy" id="422564"/>
    <lineage>
        <taxon>Eukaryota</taxon>
        <taxon>Viridiplantae</taxon>
        <taxon>Streptophyta</taxon>
        <taxon>Embryophyta</taxon>
        <taxon>Tracheophyta</taxon>
        <taxon>Spermatophyta</taxon>
        <taxon>Magnoliopsida</taxon>
        <taxon>Liliopsida</taxon>
        <taxon>Poales</taxon>
        <taxon>Poaceae</taxon>
        <taxon>PACMAD clade</taxon>
        <taxon>Panicoideae</taxon>
        <taxon>Andropogonodae</taxon>
        <taxon>Andropogoneae</taxon>
        <taxon>Saccharinae</taxon>
        <taxon>Miscanthus</taxon>
    </lineage>
</organism>
<evidence type="ECO:0000256" key="5">
    <source>
        <dbReference type="ARBA" id="ARBA00022821"/>
    </source>
</evidence>
<dbReference type="InterPro" id="IPR058922">
    <property type="entry name" value="WHD_DRP"/>
</dbReference>
<dbReference type="InterPro" id="IPR027417">
    <property type="entry name" value="P-loop_NTPase"/>
</dbReference>
<dbReference type="Pfam" id="PF23559">
    <property type="entry name" value="WHD_DRP"/>
    <property type="match status" value="1"/>
</dbReference>
<feature type="domain" description="Disease resistance protein winged helix" evidence="9">
    <location>
        <begin position="480"/>
        <end position="551"/>
    </location>
</feature>
<dbReference type="InterPro" id="IPR055414">
    <property type="entry name" value="LRR_R13L4/SHOC2-like"/>
</dbReference>
<evidence type="ECO:0000259" key="7">
    <source>
        <dbReference type="Pfam" id="PF00931"/>
    </source>
</evidence>
<keyword evidence="2" id="KW-0433">Leucine-rich repeat</keyword>
<dbReference type="InterPro" id="IPR002182">
    <property type="entry name" value="NB-ARC"/>
</dbReference>
<keyword evidence="3" id="KW-0677">Repeat</keyword>
<evidence type="ECO:0000256" key="3">
    <source>
        <dbReference type="ARBA" id="ARBA00022737"/>
    </source>
</evidence>
<dbReference type="Gene3D" id="1.20.5.4130">
    <property type="match status" value="1"/>
</dbReference>
<evidence type="ECO:0000256" key="2">
    <source>
        <dbReference type="ARBA" id="ARBA00022614"/>
    </source>
</evidence>
<dbReference type="GO" id="GO:0002758">
    <property type="term" value="P:innate immune response-activating signaling pathway"/>
    <property type="evidence" value="ECO:0007669"/>
    <property type="project" value="UniProtKB-ARBA"/>
</dbReference>
<dbReference type="PANTHER" id="PTHR23155">
    <property type="entry name" value="DISEASE RESISTANCE PROTEIN RP"/>
    <property type="match status" value="1"/>
</dbReference>
<dbReference type="GO" id="GO:0043531">
    <property type="term" value="F:ADP binding"/>
    <property type="evidence" value="ECO:0007669"/>
    <property type="project" value="InterPro"/>
</dbReference>
<dbReference type="InterPro" id="IPR041118">
    <property type="entry name" value="Rx_N"/>
</dbReference>